<dbReference type="Proteomes" id="UP000070544">
    <property type="component" value="Unassembled WGS sequence"/>
</dbReference>
<evidence type="ECO:0000256" key="1">
    <source>
        <dbReference type="ARBA" id="ARBA00010617"/>
    </source>
</evidence>
<dbReference type="STRING" id="1344416.A0A139A0S0"/>
<dbReference type="GO" id="GO:0005506">
    <property type="term" value="F:iron ion binding"/>
    <property type="evidence" value="ECO:0007669"/>
    <property type="project" value="InterPro"/>
</dbReference>
<gene>
    <name evidence="7" type="ORF">M427DRAFT_63194</name>
</gene>
<keyword evidence="4 5" id="KW-0408">Iron</keyword>
<evidence type="ECO:0000256" key="5">
    <source>
        <dbReference type="PIRSR" id="PIRSR602401-1"/>
    </source>
</evidence>
<feature type="binding site" description="axial binding residue" evidence="5">
    <location>
        <position position="466"/>
    </location>
    <ligand>
        <name>heme</name>
        <dbReference type="ChEBI" id="CHEBI:30413"/>
    </ligand>
    <ligandPart>
        <name>Fe</name>
        <dbReference type="ChEBI" id="CHEBI:18248"/>
    </ligandPart>
</feature>
<dbReference type="GO" id="GO:0020037">
    <property type="term" value="F:heme binding"/>
    <property type="evidence" value="ECO:0007669"/>
    <property type="project" value="InterPro"/>
</dbReference>
<evidence type="ECO:0000256" key="4">
    <source>
        <dbReference type="ARBA" id="ARBA00023004"/>
    </source>
</evidence>
<keyword evidence="8" id="KW-1185">Reference proteome</keyword>
<dbReference type="SUPFAM" id="SSF48264">
    <property type="entry name" value="Cytochrome P450"/>
    <property type="match status" value="1"/>
</dbReference>
<dbReference type="OMA" id="GWLWRIK"/>
<keyword evidence="5 6" id="KW-0349">Heme</keyword>
<keyword evidence="6" id="KW-0503">Monooxygenase</keyword>
<evidence type="ECO:0000313" key="7">
    <source>
        <dbReference type="EMBL" id="KXS09953.1"/>
    </source>
</evidence>
<dbReference type="InterPro" id="IPR036396">
    <property type="entry name" value="Cyt_P450_sf"/>
</dbReference>
<dbReference type="Gene3D" id="1.10.630.10">
    <property type="entry name" value="Cytochrome P450"/>
    <property type="match status" value="1"/>
</dbReference>
<dbReference type="PRINTS" id="PR00385">
    <property type="entry name" value="P450"/>
</dbReference>
<protein>
    <submittedName>
        <fullName evidence="7">Cytochrome P450</fullName>
    </submittedName>
</protein>
<evidence type="ECO:0000256" key="2">
    <source>
        <dbReference type="ARBA" id="ARBA00022723"/>
    </source>
</evidence>
<dbReference type="EMBL" id="KQ965842">
    <property type="protein sequence ID" value="KXS09953.1"/>
    <property type="molecule type" value="Genomic_DNA"/>
</dbReference>
<dbReference type="GO" id="GO:0016705">
    <property type="term" value="F:oxidoreductase activity, acting on paired donors, with incorporation or reduction of molecular oxygen"/>
    <property type="evidence" value="ECO:0007669"/>
    <property type="project" value="InterPro"/>
</dbReference>
<sequence length="529" mass="59603">MIATLLLLVALVAAVYLYLAKKYEGRAIFSDPYIPGVTIGPTTHGLVPKFPWGHLRNALKSQPTRLDALVEFQESGQIDEVWQATIPGINIVGTLNVADLEHILKDPYTFVKGKAFKRNFSTLLGDGIFNSDGDHWKIQRKTASNIFNVKNFRDIYADVFIEESHLLTAHLLAAAEANAIVDLQDLLLRSTLDSFGRIALSTTFGCMDMQNASIEKGHYIMKNVPFMEAFDNTNNIIARRGPNPFWKLTEQLDGTAARVQKYVEIMDGVALKVISEKKRNLAQGRSSSDGLKFDLLDLFLQTTNDDGTELTFKQLRDVVLNFIIAGRDTTAQTLSWVFWRLAKHPNVEEKLREEIQQVLKGGEVTYDSFKSLVYAQAVFNETLRLHANVPSNRKEVTRDDVLPGTKTPVKKGTTVLIHPFVMGHSKKIWGDDATEFKPERWISADGSLRKENQFKWPVFNAGPRLCLGMNMATQEAVVFMTEIVRKFHLELVNEDDPKHWGNPETKKGRYGLALTLVMRGGVEFKVHPL</sequence>
<comment type="similarity">
    <text evidence="1 6">Belongs to the cytochrome P450 family.</text>
</comment>
<accession>A0A139A0S0</accession>
<dbReference type="OrthoDB" id="1470350at2759"/>
<comment type="cofactor">
    <cofactor evidence="5">
        <name>heme</name>
        <dbReference type="ChEBI" id="CHEBI:30413"/>
    </cofactor>
</comment>
<dbReference type="InterPro" id="IPR017972">
    <property type="entry name" value="Cyt_P450_CS"/>
</dbReference>
<dbReference type="PRINTS" id="PR00463">
    <property type="entry name" value="EP450I"/>
</dbReference>
<dbReference type="PANTHER" id="PTHR24296">
    <property type="entry name" value="CYTOCHROME P450"/>
    <property type="match status" value="1"/>
</dbReference>
<keyword evidence="2 5" id="KW-0479">Metal-binding</keyword>
<organism evidence="7 8">
    <name type="scientific">Gonapodya prolifera (strain JEL478)</name>
    <name type="common">Monoblepharis prolifera</name>
    <dbReference type="NCBI Taxonomy" id="1344416"/>
    <lineage>
        <taxon>Eukaryota</taxon>
        <taxon>Fungi</taxon>
        <taxon>Fungi incertae sedis</taxon>
        <taxon>Chytridiomycota</taxon>
        <taxon>Chytridiomycota incertae sedis</taxon>
        <taxon>Monoblepharidomycetes</taxon>
        <taxon>Monoblepharidales</taxon>
        <taxon>Gonapodyaceae</taxon>
        <taxon>Gonapodya</taxon>
    </lineage>
</organism>
<name>A0A139A0S0_GONPJ</name>
<dbReference type="InterPro" id="IPR002401">
    <property type="entry name" value="Cyt_P450_E_grp-I"/>
</dbReference>
<dbReference type="Pfam" id="PF00067">
    <property type="entry name" value="p450"/>
    <property type="match status" value="1"/>
</dbReference>
<proteinExistence type="inferred from homology"/>
<evidence type="ECO:0000313" key="8">
    <source>
        <dbReference type="Proteomes" id="UP000070544"/>
    </source>
</evidence>
<dbReference type="InterPro" id="IPR001128">
    <property type="entry name" value="Cyt_P450"/>
</dbReference>
<reference evidence="7 8" key="1">
    <citation type="journal article" date="2015" name="Genome Biol. Evol.">
        <title>Phylogenomic analyses indicate that early fungi evolved digesting cell walls of algal ancestors of land plants.</title>
        <authorList>
            <person name="Chang Y."/>
            <person name="Wang S."/>
            <person name="Sekimoto S."/>
            <person name="Aerts A.L."/>
            <person name="Choi C."/>
            <person name="Clum A."/>
            <person name="LaButti K.M."/>
            <person name="Lindquist E.A."/>
            <person name="Yee Ngan C."/>
            <person name="Ohm R.A."/>
            <person name="Salamov A.A."/>
            <person name="Grigoriev I.V."/>
            <person name="Spatafora J.W."/>
            <person name="Berbee M.L."/>
        </authorList>
    </citation>
    <scope>NUCLEOTIDE SEQUENCE [LARGE SCALE GENOMIC DNA]</scope>
    <source>
        <strain evidence="7 8">JEL478</strain>
    </source>
</reference>
<keyword evidence="3 6" id="KW-0560">Oxidoreductase</keyword>
<evidence type="ECO:0000256" key="6">
    <source>
        <dbReference type="RuleBase" id="RU000461"/>
    </source>
</evidence>
<dbReference type="AlphaFoldDB" id="A0A139A0S0"/>
<dbReference type="GO" id="GO:0004497">
    <property type="term" value="F:monooxygenase activity"/>
    <property type="evidence" value="ECO:0007669"/>
    <property type="project" value="UniProtKB-KW"/>
</dbReference>
<dbReference type="GO" id="GO:0006629">
    <property type="term" value="P:lipid metabolic process"/>
    <property type="evidence" value="ECO:0007669"/>
    <property type="project" value="UniProtKB-ARBA"/>
</dbReference>
<evidence type="ECO:0000256" key="3">
    <source>
        <dbReference type="ARBA" id="ARBA00023002"/>
    </source>
</evidence>
<dbReference type="PROSITE" id="PS00086">
    <property type="entry name" value="CYTOCHROME_P450"/>
    <property type="match status" value="1"/>
</dbReference>